<sequence>MELLLLAFLGKPLWMWLLFLGVVIALLAFDLGVLHKDSKEIGIAESLRMSAMYIVLGVAFSGFVYWQMGTEPAAQYLTAFVVEKTLAMDNIFVIALIFGFFAIPREYQHRVLFWGILGVIVLRAIMIGLGATIVANYQWVLYLFAVFLIFTGIKMMFVKEASHDLEGNRLVRFMRKHFRITDQLHGNKFVVKQADPRTGKLVRFGTPLLMALVMIEIADLVFAVDSVPAVFTITTDPYIVYTSNIFAILGLRALYFALSAILHRFAYLKYALSILLVFIGSKIFIADLMGWEKFPPTWSLGITFAILGVGVVYSLWKTTGDKAERAQSHPAGE</sequence>
<dbReference type="Pfam" id="PF03741">
    <property type="entry name" value="TerC"/>
    <property type="match status" value="1"/>
</dbReference>
<dbReference type="NCBIfam" id="TIGR03718">
    <property type="entry name" value="R_switched_Alx"/>
    <property type="match status" value="1"/>
</dbReference>
<feature type="transmembrane region" description="Helical" evidence="6">
    <location>
        <begin position="13"/>
        <end position="34"/>
    </location>
</feature>
<gene>
    <name evidence="7" type="ORF">GCM10011402_06650</name>
</gene>
<evidence type="ECO:0000256" key="6">
    <source>
        <dbReference type="SAM" id="Phobius"/>
    </source>
</evidence>
<feature type="transmembrane region" description="Helical" evidence="6">
    <location>
        <begin position="238"/>
        <end position="258"/>
    </location>
</feature>
<keyword evidence="3 6" id="KW-0812">Transmembrane</keyword>
<accession>A0ABQ1VDI7</accession>
<keyword evidence="8" id="KW-1185">Reference proteome</keyword>
<comment type="caution">
    <text evidence="7">The sequence shown here is derived from an EMBL/GenBank/DDBJ whole genome shotgun (WGS) entry which is preliminary data.</text>
</comment>
<dbReference type="PANTHER" id="PTHR30238:SF0">
    <property type="entry name" value="THYLAKOID MEMBRANE PROTEIN TERC, CHLOROPLASTIC"/>
    <property type="match status" value="1"/>
</dbReference>
<evidence type="ECO:0000256" key="2">
    <source>
        <dbReference type="ARBA" id="ARBA00007511"/>
    </source>
</evidence>
<evidence type="ECO:0000256" key="1">
    <source>
        <dbReference type="ARBA" id="ARBA00004141"/>
    </source>
</evidence>
<evidence type="ECO:0000256" key="5">
    <source>
        <dbReference type="ARBA" id="ARBA00023136"/>
    </source>
</evidence>
<feature type="transmembrane region" description="Helical" evidence="6">
    <location>
        <begin position="86"/>
        <end position="104"/>
    </location>
</feature>
<feature type="transmembrane region" description="Helical" evidence="6">
    <location>
        <begin position="139"/>
        <end position="157"/>
    </location>
</feature>
<protein>
    <submittedName>
        <fullName evidence="7">Membrane protein</fullName>
    </submittedName>
</protein>
<evidence type="ECO:0000313" key="7">
    <source>
        <dbReference type="EMBL" id="GGF57369.1"/>
    </source>
</evidence>
<evidence type="ECO:0000256" key="3">
    <source>
        <dbReference type="ARBA" id="ARBA00022692"/>
    </source>
</evidence>
<feature type="transmembrane region" description="Helical" evidence="6">
    <location>
        <begin position="46"/>
        <end position="66"/>
    </location>
</feature>
<dbReference type="Proteomes" id="UP000640509">
    <property type="component" value="Unassembled WGS sequence"/>
</dbReference>
<dbReference type="EMBL" id="BMIV01000002">
    <property type="protein sequence ID" value="GGF57369.1"/>
    <property type="molecule type" value="Genomic_DNA"/>
</dbReference>
<evidence type="ECO:0000313" key="8">
    <source>
        <dbReference type="Proteomes" id="UP000640509"/>
    </source>
</evidence>
<dbReference type="RefSeq" id="WP_188714035.1">
    <property type="nucleotide sequence ID" value="NZ_BMIV01000002.1"/>
</dbReference>
<name>A0ABQ1VDI7_9RHOB</name>
<dbReference type="PANTHER" id="PTHR30238">
    <property type="entry name" value="MEMBRANE BOUND PREDICTED REDOX MODULATOR"/>
    <property type="match status" value="1"/>
</dbReference>
<dbReference type="InterPro" id="IPR022369">
    <property type="entry name" value="Integral_membrane_TerC_rswitch"/>
</dbReference>
<comment type="subcellular location">
    <subcellularLocation>
        <location evidence="1">Membrane</location>
        <topology evidence="1">Multi-pass membrane protein</topology>
    </subcellularLocation>
</comment>
<feature type="transmembrane region" description="Helical" evidence="6">
    <location>
        <begin position="201"/>
        <end position="218"/>
    </location>
</feature>
<comment type="similarity">
    <text evidence="2">Belongs to the TerC family.</text>
</comment>
<feature type="transmembrane region" description="Helical" evidence="6">
    <location>
        <begin position="297"/>
        <end position="316"/>
    </location>
</feature>
<reference evidence="8" key="1">
    <citation type="journal article" date="2019" name="Int. J. Syst. Evol. Microbiol.">
        <title>The Global Catalogue of Microorganisms (GCM) 10K type strain sequencing project: providing services to taxonomists for standard genome sequencing and annotation.</title>
        <authorList>
            <consortium name="The Broad Institute Genomics Platform"/>
            <consortium name="The Broad Institute Genome Sequencing Center for Infectious Disease"/>
            <person name="Wu L."/>
            <person name="Ma J."/>
        </authorList>
    </citation>
    <scope>NUCLEOTIDE SEQUENCE [LARGE SCALE GENOMIC DNA]</scope>
    <source>
        <strain evidence="8">CGMCC 1.15419</strain>
    </source>
</reference>
<keyword evidence="5 6" id="KW-0472">Membrane</keyword>
<organism evidence="7 8">
    <name type="scientific">Paracoccus acridae</name>
    <dbReference type="NCBI Taxonomy" id="1795310"/>
    <lineage>
        <taxon>Bacteria</taxon>
        <taxon>Pseudomonadati</taxon>
        <taxon>Pseudomonadota</taxon>
        <taxon>Alphaproteobacteria</taxon>
        <taxon>Rhodobacterales</taxon>
        <taxon>Paracoccaceae</taxon>
        <taxon>Paracoccus</taxon>
    </lineage>
</organism>
<proteinExistence type="inferred from homology"/>
<evidence type="ECO:0000256" key="4">
    <source>
        <dbReference type="ARBA" id="ARBA00022989"/>
    </source>
</evidence>
<feature type="transmembrane region" description="Helical" evidence="6">
    <location>
        <begin position="270"/>
        <end position="291"/>
    </location>
</feature>
<keyword evidence="4 6" id="KW-1133">Transmembrane helix</keyword>
<feature type="transmembrane region" description="Helical" evidence="6">
    <location>
        <begin position="111"/>
        <end position="133"/>
    </location>
</feature>
<dbReference type="InterPro" id="IPR005496">
    <property type="entry name" value="Integral_membrane_TerC"/>
</dbReference>